<organism evidence="3 4">
    <name type="scientific">Vibrio nigripulchritudo</name>
    <dbReference type="NCBI Taxonomy" id="28173"/>
    <lineage>
        <taxon>Bacteria</taxon>
        <taxon>Pseudomonadati</taxon>
        <taxon>Pseudomonadota</taxon>
        <taxon>Gammaproteobacteria</taxon>
        <taxon>Vibrionales</taxon>
        <taxon>Vibrionaceae</taxon>
        <taxon>Vibrio</taxon>
    </lineage>
</organism>
<dbReference type="eggNOG" id="COG1028">
    <property type="taxonomic scope" value="Bacteria"/>
</dbReference>
<accession>U4JVH1</accession>
<reference evidence="3 4" key="1">
    <citation type="journal article" date="2013" name="ISME J.">
        <title>Comparative genomics of pathogenic lineages of Vibrio nigripulchritudo identifies virulence-associated traits.</title>
        <authorList>
            <person name="Goudenege D."/>
            <person name="Labreuche Y."/>
            <person name="Krin E."/>
            <person name="Ansquer D."/>
            <person name="Mangenot S."/>
            <person name="Calteau A."/>
            <person name="Medigue C."/>
            <person name="Mazel D."/>
            <person name="Polz M.F."/>
            <person name="Le Roux F."/>
        </authorList>
    </citation>
    <scope>NUCLEOTIDE SEQUENCE [LARGE SCALE GENOMIC DNA]</scope>
    <source>
        <strain evidence="4">SnF1</strain>
    </source>
</reference>
<gene>
    <name evidence="3" type="primary">xdh</name>
    <name evidence="3" type="ORF">VIBNI_A0675</name>
</gene>
<dbReference type="PANTHER" id="PTHR42760:SF115">
    <property type="entry name" value="3-OXOACYL-[ACYL-CARRIER-PROTEIN] REDUCTASE FABG"/>
    <property type="match status" value="1"/>
</dbReference>
<dbReference type="InterPro" id="IPR002347">
    <property type="entry name" value="SDR_fam"/>
</dbReference>
<evidence type="ECO:0000256" key="2">
    <source>
        <dbReference type="ARBA" id="ARBA00023002"/>
    </source>
</evidence>
<proteinExistence type="inferred from homology"/>
<dbReference type="RefSeq" id="WP_022549939.1">
    <property type="nucleotide sequence ID" value="NC_022528.1"/>
</dbReference>
<dbReference type="NCBIfam" id="NF005309">
    <property type="entry name" value="PRK06841.1"/>
    <property type="match status" value="1"/>
</dbReference>
<sequence>MTSYDVNLSYGVDNTFSLHGKVIAVTGGLGGIAMATNRLYLEKGAKVAVIYPPFEQERVSQASEVLSAIAKDAVSFHCCDITQADQVDSTFDQIIEEHGKLDGLVNCAGYVMLQPALEVTAKEWQKQLDVNLTGSFLCAKAAANIFIQHESGGKIINIASQAATIAIDQHVAYTSAKAGLIGMTKVLALEWAKHKINVNTISPTVVLTPMGEKAWQGEKGEHMKQKIPMGRFAYTDEIAAAILFFTSNGSDMITGADLMIDGGFTIY</sequence>
<evidence type="ECO:0000256" key="1">
    <source>
        <dbReference type="ARBA" id="ARBA00006484"/>
    </source>
</evidence>
<dbReference type="OrthoDB" id="20590at2"/>
<comment type="similarity">
    <text evidence="1">Belongs to the short-chain dehydrogenases/reductases (SDR) family.</text>
</comment>
<name>U4JVH1_9VIBR</name>
<dbReference type="Gene3D" id="3.40.50.720">
    <property type="entry name" value="NAD(P)-binding Rossmann-like Domain"/>
    <property type="match status" value="1"/>
</dbReference>
<dbReference type="PATRIC" id="fig|1260221.3.peg.648"/>
<evidence type="ECO:0000313" key="3">
    <source>
        <dbReference type="EMBL" id="CCO56855.1"/>
    </source>
</evidence>
<dbReference type="EMBL" id="FO203526">
    <property type="protein sequence ID" value="CCO56855.1"/>
    <property type="molecule type" value="Genomic_DNA"/>
</dbReference>
<dbReference type="KEGG" id="vni:VIBNI_A0675"/>
<dbReference type="PRINTS" id="PR00081">
    <property type="entry name" value="GDHRDH"/>
</dbReference>
<evidence type="ECO:0000313" key="4">
    <source>
        <dbReference type="Proteomes" id="UP000016895"/>
    </source>
</evidence>
<dbReference type="Pfam" id="PF13561">
    <property type="entry name" value="adh_short_C2"/>
    <property type="match status" value="1"/>
</dbReference>
<dbReference type="InterPro" id="IPR020904">
    <property type="entry name" value="Sc_DH/Rdtase_CS"/>
</dbReference>
<dbReference type="PANTHER" id="PTHR42760">
    <property type="entry name" value="SHORT-CHAIN DEHYDROGENASES/REDUCTASES FAMILY MEMBER"/>
    <property type="match status" value="1"/>
</dbReference>
<keyword evidence="4" id="KW-1185">Reference proteome</keyword>
<protein>
    <submittedName>
        <fullName evidence="3">L-xylulose reductase</fullName>
    </submittedName>
</protein>
<dbReference type="Proteomes" id="UP000016895">
    <property type="component" value="Chromosome 1"/>
</dbReference>
<dbReference type="AlphaFoldDB" id="U4JVH1"/>
<dbReference type="InterPro" id="IPR036291">
    <property type="entry name" value="NAD(P)-bd_dom_sf"/>
</dbReference>
<dbReference type="SUPFAM" id="SSF51735">
    <property type="entry name" value="NAD(P)-binding Rossmann-fold domains"/>
    <property type="match status" value="1"/>
</dbReference>
<dbReference type="PROSITE" id="PS00061">
    <property type="entry name" value="ADH_SHORT"/>
    <property type="match status" value="1"/>
</dbReference>
<dbReference type="GO" id="GO:0016616">
    <property type="term" value="F:oxidoreductase activity, acting on the CH-OH group of donors, NAD or NADP as acceptor"/>
    <property type="evidence" value="ECO:0007669"/>
    <property type="project" value="TreeGrafter"/>
</dbReference>
<keyword evidence="2" id="KW-0560">Oxidoreductase</keyword>
<dbReference type="FunFam" id="3.40.50.720:FF:000084">
    <property type="entry name" value="Short-chain dehydrogenase reductase"/>
    <property type="match status" value="1"/>
</dbReference>
<dbReference type="PRINTS" id="PR00080">
    <property type="entry name" value="SDRFAMILY"/>
</dbReference>
<dbReference type="STRING" id="28173.VIBNI_A0675"/>